<dbReference type="InterPro" id="IPR036291">
    <property type="entry name" value="NAD(P)-bd_dom_sf"/>
</dbReference>
<protein>
    <submittedName>
        <fullName evidence="1">SDR family oxidoreductase</fullName>
    </submittedName>
</protein>
<dbReference type="Gene3D" id="3.40.50.720">
    <property type="entry name" value="NAD(P)-binding Rossmann-like Domain"/>
    <property type="match status" value="1"/>
</dbReference>
<gene>
    <name evidence="1" type="ORF">ISS97_16700</name>
</gene>
<comment type="caution">
    <text evidence="1">The sequence shown here is derived from an EMBL/GenBank/DDBJ whole genome shotgun (WGS) entry which is preliminary data.</text>
</comment>
<dbReference type="PANTHER" id="PTHR45458">
    <property type="entry name" value="SHORT-CHAIN DEHYDROGENASE/REDUCTASE SDR"/>
    <property type="match status" value="1"/>
</dbReference>
<dbReference type="InterPro" id="IPR002347">
    <property type="entry name" value="SDR_fam"/>
</dbReference>
<dbReference type="Proteomes" id="UP001620408">
    <property type="component" value="Unassembled WGS sequence"/>
</dbReference>
<accession>A0ABW8K7P8</accession>
<dbReference type="SUPFAM" id="SSF51735">
    <property type="entry name" value="NAD(P)-binding Rossmann-fold domains"/>
    <property type="match status" value="1"/>
</dbReference>
<dbReference type="Pfam" id="PF00106">
    <property type="entry name" value="adh_short"/>
    <property type="match status" value="1"/>
</dbReference>
<dbReference type="InterPro" id="IPR052184">
    <property type="entry name" value="SDR_enzymes"/>
</dbReference>
<evidence type="ECO:0000313" key="2">
    <source>
        <dbReference type="Proteomes" id="UP001620408"/>
    </source>
</evidence>
<name>A0ABW8K7P8_9GAMM</name>
<evidence type="ECO:0000313" key="1">
    <source>
        <dbReference type="EMBL" id="MFK2918913.1"/>
    </source>
</evidence>
<dbReference type="EMBL" id="JADIKD010000012">
    <property type="protein sequence ID" value="MFK2918913.1"/>
    <property type="molecule type" value="Genomic_DNA"/>
</dbReference>
<dbReference type="RefSeq" id="WP_379983467.1">
    <property type="nucleotide sequence ID" value="NZ_JADIKD010000012.1"/>
</dbReference>
<dbReference type="PRINTS" id="PR00081">
    <property type="entry name" value="GDHRDH"/>
</dbReference>
<dbReference type="PANTHER" id="PTHR45458:SF1">
    <property type="entry name" value="SHORT CHAIN DEHYDROGENASE"/>
    <property type="match status" value="1"/>
</dbReference>
<reference evidence="1 2" key="1">
    <citation type="submission" date="2020-10" db="EMBL/GenBank/DDBJ databases">
        <title>Phylogeny of dyella-like bacteria.</title>
        <authorList>
            <person name="Fu J."/>
        </authorList>
    </citation>
    <scope>NUCLEOTIDE SEQUENCE [LARGE SCALE GENOMIC DNA]</scope>
    <source>
        <strain evidence="1 2">BB4</strain>
    </source>
</reference>
<sequence length="238" mass="25469">MSHSNSNNAPAILLIGASRGLGHAMAAELLKKGWSVVGTTRPIEGRTQLHDLADENQGRVEVETVDICEPEQIAALRARLSGRVFDILFVNAGTANANPNDTIAEVSTEEFIRVMVTNALGPMRSVEALQDLVPPDGLIGVMSSGQGSIANNTNGGFEIYRGSKSALNQYMRSYAARHAGEPRALVLMAPGWIRTALGGPNAPSGLEETIPDIVNTLLSKRGRPGLEYLDRMGRTVPW</sequence>
<organism evidence="1 2">
    <name type="scientific">Dyella koreensis</name>
    <dbReference type="NCBI Taxonomy" id="311235"/>
    <lineage>
        <taxon>Bacteria</taxon>
        <taxon>Pseudomonadati</taxon>
        <taxon>Pseudomonadota</taxon>
        <taxon>Gammaproteobacteria</taxon>
        <taxon>Lysobacterales</taxon>
        <taxon>Rhodanobacteraceae</taxon>
        <taxon>Dyella</taxon>
    </lineage>
</organism>
<keyword evidence="2" id="KW-1185">Reference proteome</keyword>
<proteinExistence type="predicted"/>